<gene>
    <name evidence="2" type="ORF">SVIO_064670</name>
</gene>
<sequence length="79" mass="8108">MKESRQKTAAHRTGRRSTRARARWIRESVIVWVAVTGAPEVPEDGGSMGRGESGPGGAVGAVAAAVAVGLGRPTIVRSG</sequence>
<dbReference type="EMBL" id="BJHW01000001">
    <property type="protein sequence ID" value="GDY55844.1"/>
    <property type="molecule type" value="Genomic_DNA"/>
</dbReference>
<name>A0A4D4L611_STRVO</name>
<feature type="region of interest" description="Disordered" evidence="1">
    <location>
        <begin position="1"/>
        <end position="20"/>
    </location>
</feature>
<evidence type="ECO:0000256" key="1">
    <source>
        <dbReference type="SAM" id="MobiDB-lite"/>
    </source>
</evidence>
<organism evidence="2 3">
    <name type="scientific">Streptomyces violaceusniger</name>
    <dbReference type="NCBI Taxonomy" id="68280"/>
    <lineage>
        <taxon>Bacteria</taxon>
        <taxon>Bacillati</taxon>
        <taxon>Actinomycetota</taxon>
        <taxon>Actinomycetes</taxon>
        <taxon>Kitasatosporales</taxon>
        <taxon>Streptomycetaceae</taxon>
        <taxon>Streptomyces</taxon>
        <taxon>Streptomyces violaceusniger group</taxon>
    </lineage>
</organism>
<evidence type="ECO:0000313" key="2">
    <source>
        <dbReference type="EMBL" id="GDY55844.1"/>
    </source>
</evidence>
<feature type="compositionally biased region" description="Basic residues" evidence="1">
    <location>
        <begin position="8"/>
        <end position="20"/>
    </location>
</feature>
<keyword evidence="3" id="KW-1185">Reference proteome</keyword>
<comment type="caution">
    <text evidence="2">The sequence shown here is derived from an EMBL/GenBank/DDBJ whole genome shotgun (WGS) entry which is preliminary data.</text>
</comment>
<reference evidence="2 3" key="1">
    <citation type="journal article" date="2020" name="Int. J. Syst. Evol. Microbiol.">
        <title>Reclassification of Streptomyces castelarensis and Streptomyces sporoclivatus as later heterotypic synonyms of Streptomyces antimycoticus.</title>
        <authorList>
            <person name="Komaki H."/>
            <person name="Tamura T."/>
        </authorList>
    </citation>
    <scope>NUCLEOTIDE SEQUENCE [LARGE SCALE GENOMIC DNA]</scope>
    <source>
        <strain evidence="2 3">NBRC 13459</strain>
    </source>
</reference>
<dbReference type="Proteomes" id="UP000301309">
    <property type="component" value="Unassembled WGS sequence"/>
</dbReference>
<protein>
    <submittedName>
        <fullName evidence="2">Uncharacterized protein</fullName>
    </submittedName>
</protein>
<proteinExistence type="predicted"/>
<evidence type="ECO:0000313" key="3">
    <source>
        <dbReference type="Proteomes" id="UP000301309"/>
    </source>
</evidence>
<accession>A0A4D4L611</accession>
<dbReference type="AlphaFoldDB" id="A0A4D4L611"/>